<evidence type="ECO:0000313" key="2">
    <source>
        <dbReference type="Proteomes" id="UP001162060"/>
    </source>
</evidence>
<comment type="caution">
    <text evidence="1">The sequence shown here is derived from an EMBL/GenBank/DDBJ whole genome shotgun (WGS) entry which is preliminary data.</text>
</comment>
<accession>A0AAV1UWA4</accession>
<sequence>MENLETKLVYGEGERVHDALEGGMFALVLGANVNAKTMKYDALRHSSEREPVDREAQAPGPLIELEASLYLSLVTRLPMPYM</sequence>
<organism evidence="1 2">
    <name type="scientific">Peronospora matthiolae</name>
    <dbReference type="NCBI Taxonomy" id="2874970"/>
    <lineage>
        <taxon>Eukaryota</taxon>
        <taxon>Sar</taxon>
        <taxon>Stramenopiles</taxon>
        <taxon>Oomycota</taxon>
        <taxon>Peronosporomycetes</taxon>
        <taxon>Peronosporales</taxon>
        <taxon>Peronosporaceae</taxon>
        <taxon>Peronospora</taxon>
    </lineage>
</organism>
<reference evidence="1" key="1">
    <citation type="submission" date="2024-01" db="EMBL/GenBank/DDBJ databases">
        <authorList>
            <person name="Webb A."/>
        </authorList>
    </citation>
    <scope>NUCLEOTIDE SEQUENCE</scope>
    <source>
        <strain evidence="1">Pm1</strain>
    </source>
</reference>
<evidence type="ECO:0000313" key="1">
    <source>
        <dbReference type="EMBL" id="CAK7938292.1"/>
    </source>
</evidence>
<gene>
    <name evidence="1" type="ORF">PM001_LOCUS23442</name>
</gene>
<proteinExistence type="predicted"/>
<dbReference type="EMBL" id="CAKLBY020000229">
    <property type="protein sequence ID" value="CAK7938292.1"/>
    <property type="molecule type" value="Genomic_DNA"/>
</dbReference>
<dbReference type="Proteomes" id="UP001162060">
    <property type="component" value="Unassembled WGS sequence"/>
</dbReference>
<dbReference type="AlphaFoldDB" id="A0AAV1UWA4"/>
<name>A0AAV1UWA4_9STRA</name>
<protein>
    <submittedName>
        <fullName evidence="1">Uncharacterized protein</fullName>
    </submittedName>
</protein>